<keyword evidence="6 9" id="KW-0648">Protein biosynthesis</keyword>
<dbReference type="SUPFAM" id="SSF52540">
    <property type="entry name" value="P-loop containing nucleoside triphosphate hydrolases"/>
    <property type="match status" value="1"/>
</dbReference>
<evidence type="ECO:0000313" key="14">
    <source>
        <dbReference type="Proteomes" id="UP000018296"/>
    </source>
</evidence>
<dbReference type="InterPro" id="IPR036925">
    <property type="entry name" value="TIF_IF2_dom3_sf"/>
</dbReference>
<dbReference type="InterPro" id="IPR015760">
    <property type="entry name" value="TIF_IF2"/>
</dbReference>
<feature type="compositionally biased region" description="Gly residues" evidence="11">
    <location>
        <begin position="136"/>
        <end position="148"/>
    </location>
</feature>
<sequence>MSKMRVYEYAKEHHVSSKDIISKLEELGFEVKSHMSIIADNAINQLNRKINGGAAAPVQKVTAKPNKNKAEGPVNQTKTKEKKPNQAETSFRNKDNKGVKTTKARSVESGGNRKTGNTSGKSSAGNQNNERSRFGNNGGNNNFGGGRRNNGNRNRNNRRKGAQQQANRQRLEIKLPEKITLSGSLTVGQFAEKLGRPSTDIIKKLMALGVMATKNQDLEKDTIELLAGDYGVAVEEEVIVDEASFEDDGLDIDEETAIIRPPVVTIMGHVDHGKTTLLDSIRHTKVTAGEAGGITQHIGAYQVVHNDKKITFLDTPGHAAFTTMRARGAEITDITVLVVAADDGVMPQTIEAIHHARAAKVPIIVAVNKIDKPNANPDHVMQELSEQGLVPEDWGGDTIFVKISAKKGTGIDDLLEMILLVAEIEEFKANPDKSARGAVIEAELDKGKGPVATLLVQNGSLHIGDPIVVGNTFGRVRAMVNDVGRRVKKATPSTPVEITGLNNVPQAGDQFIVFDDEKKARQIGEIRAERALITERKETTSKVSLDDLFEKIKEGEMKEINLVIKADVQGSVEALSGSLKKIDVDGVKVNIIHAGAGGISESDIILASASNAIIIGFNVRPDNHAQKVAEEEKVDIRLYRVIYDAIDEVEAAMKGMLDPEFKEKVIGQLEVRTTFKVSKIGTIAGCYVTDGLISRDAGIRLVRNGVVIYEGHVDTLKRFKDDAKEVKAGFECGLTLENFNDIKEGDTMEAYVMEEVKPK</sequence>
<evidence type="ECO:0000256" key="6">
    <source>
        <dbReference type="ARBA" id="ARBA00022917"/>
    </source>
</evidence>
<dbReference type="PATRIC" id="fig|1395513.3.peg.567"/>
<dbReference type="PANTHER" id="PTHR43381">
    <property type="entry name" value="TRANSLATION INITIATION FACTOR IF-2-RELATED"/>
    <property type="match status" value="1"/>
</dbReference>
<evidence type="ECO:0000313" key="13">
    <source>
        <dbReference type="EMBL" id="EST13035.1"/>
    </source>
</evidence>
<dbReference type="CDD" id="cd01887">
    <property type="entry name" value="IF2_eIF5B"/>
    <property type="match status" value="1"/>
</dbReference>
<dbReference type="InterPro" id="IPR027417">
    <property type="entry name" value="P-loop_NTPase"/>
</dbReference>
<dbReference type="InterPro" id="IPR000795">
    <property type="entry name" value="T_Tr_GTP-bd_dom"/>
</dbReference>
<evidence type="ECO:0000259" key="12">
    <source>
        <dbReference type="PROSITE" id="PS51722"/>
    </source>
</evidence>
<dbReference type="FunFam" id="2.40.30.10:FF:000008">
    <property type="entry name" value="Translation initiation factor IF-2"/>
    <property type="match status" value="1"/>
</dbReference>
<gene>
    <name evidence="9" type="primary">infB</name>
    <name evidence="13" type="ORF">P343_02785</name>
</gene>
<feature type="domain" description="Tr-type G" evidence="12">
    <location>
        <begin position="259"/>
        <end position="432"/>
    </location>
</feature>
<dbReference type="GO" id="GO:0003743">
    <property type="term" value="F:translation initiation factor activity"/>
    <property type="evidence" value="ECO:0007669"/>
    <property type="project" value="UniProtKB-UniRule"/>
</dbReference>
<evidence type="ECO:0000256" key="1">
    <source>
        <dbReference type="ARBA" id="ARBA00007733"/>
    </source>
</evidence>
<protein>
    <recommendedName>
        <fullName evidence="2 9">Translation initiation factor IF-2</fullName>
    </recommendedName>
</protein>
<dbReference type="STRING" id="1395513.P343_02785"/>
<feature type="region of interest" description="Disordered" evidence="11">
    <location>
        <begin position="58"/>
        <end position="173"/>
    </location>
</feature>
<dbReference type="FunFam" id="2.40.30.10:FF:000007">
    <property type="entry name" value="Translation initiation factor IF-2"/>
    <property type="match status" value="1"/>
</dbReference>
<dbReference type="RefSeq" id="WP_023508866.1">
    <property type="nucleotide sequence ID" value="NZ_AWTC01000002.1"/>
</dbReference>
<evidence type="ECO:0000256" key="3">
    <source>
        <dbReference type="ARBA" id="ARBA00022490"/>
    </source>
</evidence>
<keyword evidence="7 9" id="KW-0342">GTP-binding</keyword>
<proteinExistence type="inferred from homology"/>
<comment type="caution">
    <text evidence="13">The sequence shown here is derived from an EMBL/GenBank/DDBJ whole genome shotgun (WGS) entry which is preliminary data.</text>
</comment>
<dbReference type="InterPro" id="IPR000178">
    <property type="entry name" value="TF_IF2_bacterial-like"/>
</dbReference>
<dbReference type="GO" id="GO:0003924">
    <property type="term" value="F:GTPase activity"/>
    <property type="evidence" value="ECO:0007669"/>
    <property type="project" value="UniProtKB-UniRule"/>
</dbReference>
<dbReference type="InterPro" id="IPR006847">
    <property type="entry name" value="IF2_N"/>
</dbReference>
<dbReference type="Proteomes" id="UP000018296">
    <property type="component" value="Unassembled WGS sequence"/>
</dbReference>
<dbReference type="InterPro" id="IPR009000">
    <property type="entry name" value="Transl_B-barrel_sf"/>
</dbReference>
<dbReference type="HAMAP" id="MF_00100_B">
    <property type="entry name" value="IF_2_B"/>
    <property type="match status" value="1"/>
</dbReference>
<dbReference type="SUPFAM" id="SSF50447">
    <property type="entry name" value="Translation proteins"/>
    <property type="match status" value="2"/>
</dbReference>
<dbReference type="InterPro" id="IPR044145">
    <property type="entry name" value="IF2_II"/>
</dbReference>
<dbReference type="Pfam" id="PF00009">
    <property type="entry name" value="GTP_EFTU"/>
    <property type="match status" value="1"/>
</dbReference>
<dbReference type="InterPro" id="IPR005225">
    <property type="entry name" value="Small_GTP-bd"/>
</dbReference>
<dbReference type="FunFam" id="3.40.50.300:FF:000019">
    <property type="entry name" value="Translation initiation factor IF-2"/>
    <property type="match status" value="1"/>
</dbReference>
<evidence type="ECO:0000256" key="8">
    <source>
        <dbReference type="ARBA" id="ARBA00025162"/>
    </source>
</evidence>
<evidence type="ECO:0000256" key="4">
    <source>
        <dbReference type="ARBA" id="ARBA00022540"/>
    </source>
</evidence>
<evidence type="ECO:0000256" key="9">
    <source>
        <dbReference type="HAMAP-Rule" id="MF_00100"/>
    </source>
</evidence>
<reference evidence="13 14" key="1">
    <citation type="journal article" date="2013" name="Genome Announc.">
        <title>Genome Sequence of Sporolactobacillus laevolacticus DSM442, an Efficient Polymer-Grade D-Lactate Producer from Agricultural Waste Cottonseed as a Nitrogen Source.</title>
        <authorList>
            <person name="Wang H."/>
            <person name="Wang L."/>
            <person name="Ju J."/>
            <person name="Yu B."/>
            <person name="Ma Y."/>
        </authorList>
    </citation>
    <scope>NUCLEOTIDE SEQUENCE [LARGE SCALE GENOMIC DNA]</scope>
    <source>
        <strain evidence="13 14">DSM 442</strain>
    </source>
</reference>
<dbReference type="Gene3D" id="2.40.30.10">
    <property type="entry name" value="Translation factors"/>
    <property type="match status" value="2"/>
</dbReference>
<dbReference type="EMBL" id="AWTC01000002">
    <property type="protein sequence ID" value="EST13035.1"/>
    <property type="molecule type" value="Genomic_DNA"/>
</dbReference>
<dbReference type="Gene3D" id="3.40.50.300">
    <property type="entry name" value="P-loop containing nucleotide triphosphate hydrolases"/>
    <property type="match status" value="1"/>
</dbReference>
<dbReference type="Pfam" id="PF04760">
    <property type="entry name" value="IF2_N"/>
    <property type="match status" value="2"/>
</dbReference>
<dbReference type="CDD" id="cd03692">
    <property type="entry name" value="mtIF2_IVc"/>
    <property type="match status" value="1"/>
</dbReference>
<dbReference type="GO" id="GO:0005525">
    <property type="term" value="F:GTP binding"/>
    <property type="evidence" value="ECO:0007669"/>
    <property type="project" value="UniProtKB-KW"/>
</dbReference>
<accession>V6IZU5</accession>
<dbReference type="PANTHER" id="PTHR43381:SF5">
    <property type="entry name" value="TR-TYPE G DOMAIN-CONTAINING PROTEIN"/>
    <property type="match status" value="1"/>
</dbReference>
<dbReference type="PROSITE" id="PS51722">
    <property type="entry name" value="G_TR_2"/>
    <property type="match status" value="1"/>
</dbReference>
<dbReference type="Gene3D" id="3.40.50.10050">
    <property type="entry name" value="Translation initiation factor IF- 2, domain 3"/>
    <property type="match status" value="1"/>
</dbReference>
<dbReference type="PROSITE" id="PS01176">
    <property type="entry name" value="IF2"/>
    <property type="match status" value="1"/>
</dbReference>
<evidence type="ECO:0000256" key="10">
    <source>
        <dbReference type="RuleBase" id="RU000644"/>
    </source>
</evidence>
<comment type="similarity">
    <text evidence="1 9 10">Belongs to the TRAFAC class translation factor GTPase superfamily. Classic translation factor GTPase family. IF-2 subfamily.</text>
</comment>
<dbReference type="InterPro" id="IPR023115">
    <property type="entry name" value="TIF_IF2_dom3"/>
</dbReference>
<dbReference type="NCBIfam" id="TIGR00487">
    <property type="entry name" value="IF-2"/>
    <property type="match status" value="1"/>
</dbReference>
<feature type="compositionally biased region" description="Basic and acidic residues" evidence="11">
    <location>
        <begin position="78"/>
        <end position="98"/>
    </location>
</feature>
<dbReference type="Pfam" id="PF22042">
    <property type="entry name" value="EF-G_D2"/>
    <property type="match status" value="1"/>
</dbReference>
<comment type="subcellular location">
    <subcellularLocation>
        <location evidence="9">Cytoplasm</location>
    </subcellularLocation>
</comment>
<keyword evidence="5 9" id="KW-0547">Nucleotide-binding</keyword>
<dbReference type="AlphaFoldDB" id="V6IZU5"/>
<evidence type="ECO:0000256" key="11">
    <source>
        <dbReference type="SAM" id="MobiDB-lite"/>
    </source>
</evidence>
<feature type="compositionally biased region" description="Polar residues" evidence="11">
    <location>
        <begin position="112"/>
        <end position="129"/>
    </location>
</feature>
<keyword evidence="3 9" id="KW-0963">Cytoplasm</keyword>
<feature type="binding site" evidence="9">
    <location>
        <begin position="314"/>
        <end position="318"/>
    </location>
    <ligand>
        <name>GTP</name>
        <dbReference type="ChEBI" id="CHEBI:37565"/>
    </ligand>
</feature>
<dbReference type="NCBIfam" id="TIGR00231">
    <property type="entry name" value="small_GTP"/>
    <property type="match status" value="1"/>
</dbReference>
<dbReference type="GO" id="GO:0005829">
    <property type="term" value="C:cytosol"/>
    <property type="evidence" value="ECO:0007669"/>
    <property type="project" value="TreeGrafter"/>
</dbReference>
<dbReference type="OrthoDB" id="9811804at2"/>
<keyword evidence="14" id="KW-1185">Reference proteome</keyword>
<name>V6IZU5_9BACL</name>
<dbReference type="CDD" id="cd03702">
    <property type="entry name" value="IF2_mtIF2_II"/>
    <property type="match status" value="1"/>
</dbReference>
<dbReference type="Gene3D" id="1.10.10.2480">
    <property type="match status" value="1"/>
</dbReference>
<feature type="region of interest" description="G-domain" evidence="9">
    <location>
        <begin position="262"/>
        <end position="410"/>
    </location>
</feature>
<dbReference type="FunFam" id="3.40.50.10050:FF:000001">
    <property type="entry name" value="Translation initiation factor IF-2"/>
    <property type="match status" value="1"/>
</dbReference>
<dbReference type="Pfam" id="PF11987">
    <property type="entry name" value="IF-2"/>
    <property type="match status" value="1"/>
</dbReference>
<evidence type="ECO:0000256" key="5">
    <source>
        <dbReference type="ARBA" id="ARBA00022741"/>
    </source>
</evidence>
<dbReference type="SUPFAM" id="SSF52156">
    <property type="entry name" value="Initiation factor IF2/eIF5b, domain 3"/>
    <property type="match status" value="1"/>
</dbReference>
<feature type="binding site" evidence="9">
    <location>
        <begin position="368"/>
        <end position="371"/>
    </location>
    <ligand>
        <name>GTP</name>
        <dbReference type="ChEBI" id="CHEBI:37565"/>
    </ligand>
</feature>
<organism evidence="13 14">
    <name type="scientific">Sporolactobacillus laevolacticus DSM 442</name>
    <dbReference type="NCBI Taxonomy" id="1395513"/>
    <lineage>
        <taxon>Bacteria</taxon>
        <taxon>Bacillati</taxon>
        <taxon>Bacillota</taxon>
        <taxon>Bacilli</taxon>
        <taxon>Bacillales</taxon>
        <taxon>Sporolactobacillaceae</taxon>
        <taxon>Sporolactobacillus</taxon>
    </lineage>
</organism>
<evidence type="ECO:0000256" key="7">
    <source>
        <dbReference type="ARBA" id="ARBA00023134"/>
    </source>
</evidence>
<comment type="function">
    <text evidence="8 9 10">One of the essential components for the initiation of protein synthesis. Protects formylmethionyl-tRNA from spontaneous hydrolysis and promotes its binding to the 30S ribosomal subunits. Also involved in the hydrolysis of GTP during the formation of the 70S ribosomal complex.</text>
</comment>
<evidence type="ECO:0000256" key="2">
    <source>
        <dbReference type="ARBA" id="ARBA00020675"/>
    </source>
</evidence>
<keyword evidence="4 9" id="KW-0396">Initiation factor</keyword>
<dbReference type="eggNOG" id="COG0532">
    <property type="taxonomic scope" value="Bacteria"/>
</dbReference>
<feature type="binding site" evidence="9">
    <location>
        <begin position="268"/>
        <end position="275"/>
    </location>
    <ligand>
        <name>GTP</name>
        <dbReference type="ChEBI" id="CHEBI:37565"/>
    </ligand>
</feature>
<dbReference type="InterPro" id="IPR053905">
    <property type="entry name" value="EF-G-like_DII"/>
</dbReference>